<feature type="compositionally biased region" description="Basic residues" evidence="25">
    <location>
        <begin position="449"/>
        <end position="460"/>
    </location>
</feature>
<feature type="coiled-coil region" evidence="24">
    <location>
        <begin position="50"/>
        <end position="143"/>
    </location>
</feature>
<feature type="region of interest" description="Disordered" evidence="25">
    <location>
        <begin position="343"/>
        <end position="372"/>
    </location>
</feature>
<dbReference type="SMART" id="SM00361">
    <property type="entry name" value="RRM_1"/>
    <property type="match status" value="1"/>
</dbReference>
<evidence type="ECO:0000256" key="9">
    <source>
        <dbReference type="ARBA" id="ARBA00022692"/>
    </source>
</evidence>
<evidence type="ECO:0000256" key="6">
    <source>
        <dbReference type="ARBA" id="ARBA00012194"/>
    </source>
</evidence>
<evidence type="ECO:0000256" key="2">
    <source>
        <dbReference type="ARBA" id="ARBA00004323"/>
    </source>
</evidence>
<name>A0A9N9MSU0_9CUCU</name>
<feature type="compositionally biased region" description="Basic and acidic residues" evidence="25">
    <location>
        <begin position="391"/>
        <end position="401"/>
    </location>
</feature>
<dbReference type="SUPFAM" id="SSF54928">
    <property type="entry name" value="RNA-binding domain, RBD"/>
    <property type="match status" value="1"/>
</dbReference>
<dbReference type="GO" id="GO:0000398">
    <property type="term" value="P:mRNA splicing, via spliceosome"/>
    <property type="evidence" value="ECO:0007669"/>
    <property type="project" value="InterPro"/>
</dbReference>
<dbReference type="GO" id="GO:0015012">
    <property type="term" value="P:heparan sulfate proteoglycan biosynthetic process"/>
    <property type="evidence" value="ECO:0007669"/>
    <property type="project" value="UniProtKB-ARBA"/>
</dbReference>
<keyword evidence="7" id="KW-0328">Glycosyltransferase</keyword>
<evidence type="ECO:0000259" key="27">
    <source>
        <dbReference type="SMART" id="SM00361"/>
    </source>
</evidence>
<evidence type="ECO:0000256" key="18">
    <source>
        <dbReference type="ARBA" id="ARBA00023034"/>
    </source>
</evidence>
<evidence type="ECO:0000256" key="20">
    <source>
        <dbReference type="ARBA" id="ARBA00023157"/>
    </source>
</evidence>
<dbReference type="AlphaFoldDB" id="A0A9N9MSU0"/>
<evidence type="ECO:0000256" key="1">
    <source>
        <dbReference type="ARBA" id="ARBA00001936"/>
    </source>
</evidence>
<evidence type="ECO:0000256" key="23">
    <source>
        <dbReference type="ARBA" id="ARBA00069568"/>
    </source>
</evidence>
<proteinExistence type="inferred from homology"/>
<evidence type="ECO:0000256" key="22">
    <source>
        <dbReference type="ARBA" id="ARBA00023211"/>
    </source>
</evidence>
<dbReference type="Proteomes" id="UP001152799">
    <property type="component" value="Chromosome 5"/>
</dbReference>
<dbReference type="PANTHER" id="PTHR48261">
    <property type="entry name" value="ACETYLGLUCOSAMINYLTRANSFERASE"/>
    <property type="match status" value="1"/>
</dbReference>
<evidence type="ECO:0000313" key="29">
    <source>
        <dbReference type="Proteomes" id="UP001152799"/>
    </source>
</evidence>
<evidence type="ECO:0000256" key="25">
    <source>
        <dbReference type="SAM" id="MobiDB-lite"/>
    </source>
</evidence>
<reference evidence="28" key="1">
    <citation type="submission" date="2022-01" db="EMBL/GenBank/DDBJ databases">
        <authorList>
            <person name="King R."/>
        </authorList>
    </citation>
    <scope>NUCLEOTIDE SEQUENCE</scope>
</reference>
<dbReference type="GO" id="GO:0003723">
    <property type="term" value="F:RNA binding"/>
    <property type="evidence" value="ECO:0007669"/>
    <property type="project" value="UniProtKB-KW"/>
</dbReference>
<evidence type="ECO:0000256" key="4">
    <source>
        <dbReference type="ARBA" id="ARBA00004922"/>
    </source>
</evidence>
<keyword evidence="17" id="KW-1133">Transmembrane helix</keyword>
<evidence type="ECO:0000256" key="12">
    <source>
        <dbReference type="ARBA" id="ARBA00022771"/>
    </source>
</evidence>
<dbReference type="GO" id="GO:0000139">
    <property type="term" value="C:Golgi membrane"/>
    <property type="evidence" value="ECO:0007669"/>
    <property type="project" value="UniProtKB-SubCell"/>
</dbReference>
<dbReference type="SMART" id="SM00356">
    <property type="entry name" value="ZnF_C3H1"/>
    <property type="match status" value="2"/>
</dbReference>
<gene>
    <name evidence="28" type="ORF">CEUTPL_LOCUS9671</name>
</gene>
<dbReference type="EC" id="2.4.1.224" evidence="6"/>
<keyword evidence="16" id="KW-0735">Signal-anchor</keyword>
<keyword evidence="9" id="KW-0812">Transmembrane</keyword>
<evidence type="ECO:0000256" key="13">
    <source>
        <dbReference type="ARBA" id="ARBA00022824"/>
    </source>
</evidence>
<dbReference type="InterPro" id="IPR029044">
    <property type="entry name" value="Nucleotide-diphossugar_trans"/>
</dbReference>
<evidence type="ECO:0000313" key="28">
    <source>
        <dbReference type="EMBL" id="CAG9769155.1"/>
    </source>
</evidence>
<evidence type="ECO:0000256" key="10">
    <source>
        <dbReference type="ARBA" id="ARBA00022723"/>
    </source>
</evidence>
<dbReference type="InterPro" id="IPR035979">
    <property type="entry name" value="RBD_domain_sf"/>
</dbReference>
<keyword evidence="19" id="KW-0472">Membrane</keyword>
<dbReference type="GO" id="GO:0008270">
    <property type="term" value="F:zinc ion binding"/>
    <property type="evidence" value="ECO:0007669"/>
    <property type="project" value="UniProtKB-KW"/>
</dbReference>
<dbReference type="Pfam" id="PF03016">
    <property type="entry name" value="Exostosin_GT47"/>
    <property type="match status" value="1"/>
</dbReference>
<evidence type="ECO:0000256" key="11">
    <source>
        <dbReference type="ARBA" id="ARBA00022737"/>
    </source>
</evidence>
<accession>A0A9N9MSU0</accession>
<dbReference type="EMBL" id="OU892281">
    <property type="protein sequence ID" value="CAG9769155.1"/>
    <property type="molecule type" value="Genomic_DNA"/>
</dbReference>
<evidence type="ECO:0000256" key="7">
    <source>
        <dbReference type="ARBA" id="ARBA00022676"/>
    </source>
</evidence>
<keyword evidence="18" id="KW-0333">Golgi apparatus</keyword>
<dbReference type="InterPro" id="IPR009145">
    <property type="entry name" value="U2AF_small"/>
</dbReference>
<keyword evidence="24" id="KW-0175">Coiled coil</keyword>
<sequence length="1109" mass="130683">MVFLNNLSRHSEWRKLAKKLRRKRIRQAKALERDQRLLVERQRIEKLPQYKSWLQEQERLEQEKEKEAEVQRAQREKQWQLVEIEAQKQWQELQKKIALAREEKMKQNMKIKLEWEKEQQRLKKIKEAKEKELEEKRIHQENREKVLLDFLEQGGNTPEHLNTKMESNPGKPECPFFQKVSACRFFDACSRNHIRPGVSKALLITNFFTDISLRIKENEHGSDSGLEFEKEDTYTNYKEFFFDVVMEMEKCGKIKNFFTCCNHEAHLRGNVYIQFKTTRDALLSYHKFNGRWYAGRQLNVEFCTIENWNSAICGLFFRNKCPKGNSCNFLHIFDNPNGLYMHVEPKSSQRRGRNGEKSTSRRKHDVEDSWDQEPSEKRNWRWSESPERIPKHLESNEDCPHTKRRKSEYKSNSELSSRRSNRHRSRSGSRKNRSTRKRRSKSRSSSSTGHRKSRSLKQKRGQLQEIKLQPSDNVGRPRNPKCNHWDCFNIYRCGHTGHDRIAVYVYPLEKYLDENGKTAFEGVSKEYYDLLKGIVDSKYYTANPNEACVFIPFLDTLNEERIDVNLSSRILNQLPQWSNGENHIIFNMISGQAPDFSTVPDLQIESAMIAGASFDTYTFRQKFDISIPVFSPVAKFAEVKSIHHSRTWKIISSQLNIDPYYLEELQHLNKLHQDQILILNHCHHKKYTKRCEVNNLENVYHYPQVLKESTFCLIFRGHRMGQFILLEAMAANCIPVIVMDGHVMPFHDVIDWRRVAIFIMESHLNTLLDVINDISEKKIVQMRKSVMFIYNTYFSSMEKIAISTLDIIQDRVYPHQARIYDELNLLPSEVNLNPLYFPTTAPRSIGFTAVILTYDRVQSLYTLIERLAKVPSLMKIVVVWNNQNKNPPSISQFPKISKVINVIKTKANKLSNRFYPYKEIETEAVLHIDDDIVMLTADEVEFAFEVWREFPDRIVGFPSRTHLWDNVTNSWKYESEWLNEISMVLTGAAFLHKYWSYLYTNNLPSNIKDWVDDNMNCEDIAMNFLVANVTNKPPMKVTPRKKFKCPECTNNEMLSADIGHMVARSQCVDRFAKIFGRMPLKSVEFRADPVLFKDAFPEKLKRFNNIGSL</sequence>
<keyword evidence="12" id="KW-0863">Zinc-finger</keyword>
<dbReference type="GO" id="GO:0050508">
    <property type="term" value="F:glucuronosyl-N-acetylglucosaminyl-proteoglycan 4-alpha-N-acetylglucosaminyltransferase activity"/>
    <property type="evidence" value="ECO:0007669"/>
    <property type="project" value="UniProtKB-EC"/>
</dbReference>
<dbReference type="PRINTS" id="PR01848">
    <property type="entry name" value="U2AUXFACTOR"/>
</dbReference>
<feature type="domain" description="C3H1-type" evidence="26">
    <location>
        <begin position="307"/>
        <end position="333"/>
    </location>
</feature>
<evidence type="ECO:0000256" key="8">
    <source>
        <dbReference type="ARBA" id="ARBA00022679"/>
    </source>
</evidence>
<dbReference type="GO" id="GO:0089701">
    <property type="term" value="C:U2AF complex"/>
    <property type="evidence" value="ECO:0007669"/>
    <property type="project" value="InterPro"/>
</dbReference>
<dbReference type="InterPro" id="IPR040911">
    <property type="entry name" value="Exostosin_GT47"/>
</dbReference>
<evidence type="ECO:0000256" key="24">
    <source>
        <dbReference type="SAM" id="Coils"/>
    </source>
</evidence>
<keyword evidence="11" id="KW-0677">Repeat</keyword>
<dbReference type="InterPro" id="IPR004263">
    <property type="entry name" value="Exostosin"/>
</dbReference>
<keyword evidence="10" id="KW-0479">Metal-binding</keyword>
<dbReference type="PANTHER" id="PTHR48261:SF5">
    <property type="entry name" value="EXOSTOSIN GLYCOSYLTRANSFERASE 2"/>
    <property type="match status" value="1"/>
</dbReference>
<comment type="subcellular location">
    <subcellularLocation>
        <location evidence="3">Endoplasmic reticulum membrane</location>
        <topology evidence="3">Single-pass type II membrane protein</topology>
    </subcellularLocation>
    <subcellularLocation>
        <location evidence="2">Golgi apparatus membrane</location>
        <topology evidence="2">Single-pass type II membrane protein</topology>
    </subcellularLocation>
</comment>
<comment type="pathway">
    <text evidence="4">Protein modification; protein glycosylation.</text>
</comment>
<keyword evidence="22" id="KW-0464">Manganese</keyword>
<evidence type="ECO:0000256" key="16">
    <source>
        <dbReference type="ARBA" id="ARBA00022968"/>
    </source>
</evidence>
<evidence type="ECO:0000256" key="15">
    <source>
        <dbReference type="ARBA" id="ARBA00022884"/>
    </source>
</evidence>
<comment type="similarity">
    <text evidence="5">Belongs to the glycosyltransferase 47 family.</text>
</comment>
<dbReference type="Pfam" id="PF09258">
    <property type="entry name" value="Glyco_transf_64"/>
    <property type="match status" value="1"/>
</dbReference>
<evidence type="ECO:0000256" key="14">
    <source>
        <dbReference type="ARBA" id="ARBA00022833"/>
    </source>
</evidence>
<dbReference type="GO" id="GO:0015020">
    <property type="term" value="F:glucuronosyltransferase activity"/>
    <property type="evidence" value="ECO:0007669"/>
    <property type="project" value="UniProtKB-ARBA"/>
</dbReference>
<protein>
    <recommendedName>
        <fullName evidence="23">Exostosin-2</fullName>
        <ecNumber evidence="6">2.4.1.224</ecNumber>
    </recommendedName>
</protein>
<evidence type="ECO:0000256" key="21">
    <source>
        <dbReference type="ARBA" id="ARBA00023180"/>
    </source>
</evidence>
<evidence type="ECO:0000256" key="5">
    <source>
        <dbReference type="ARBA" id="ARBA00010271"/>
    </source>
</evidence>
<keyword evidence="15" id="KW-0694">RNA-binding</keyword>
<keyword evidence="20" id="KW-1015">Disulfide bond</keyword>
<keyword evidence="8" id="KW-0808">Transferase</keyword>
<feature type="domain" description="C3H1-type" evidence="26">
    <location>
        <begin position="168"/>
        <end position="195"/>
    </location>
</feature>
<dbReference type="GO" id="GO:0005789">
    <property type="term" value="C:endoplasmic reticulum membrane"/>
    <property type="evidence" value="ECO:0007669"/>
    <property type="project" value="UniProtKB-SubCell"/>
</dbReference>
<dbReference type="SUPFAM" id="SSF53448">
    <property type="entry name" value="Nucleotide-diphospho-sugar transferases"/>
    <property type="match status" value="1"/>
</dbReference>
<dbReference type="InterPro" id="IPR012677">
    <property type="entry name" value="Nucleotide-bd_a/b_plait_sf"/>
</dbReference>
<evidence type="ECO:0000259" key="26">
    <source>
        <dbReference type="SMART" id="SM00356"/>
    </source>
</evidence>
<dbReference type="OrthoDB" id="5954868at2759"/>
<feature type="compositionally biased region" description="Basic residues" evidence="25">
    <location>
        <begin position="419"/>
        <end position="442"/>
    </location>
</feature>
<dbReference type="InterPro" id="IPR015338">
    <property type="entry name" value="GT64_dom"/>
</dbReference>
<feature type="region of interest" description="Disordered" evidence="25">
    <location>
        <begin position="391"/>
        <end position="477"/>
    </location>
</feature>
<evidence type="ECO:0000256" key="19">
    <source>
        <dbReference type="ARBA" id="ARBA00023136"/>
    </source>
</evidence>
<dbReference type="InterPro" id="IPR000571">
    <property type="entry name" value="Znf_CCCH"/>
</dbReference>
<evidence type="ECO:0000256" key="3">
    <source>
        <dbReference type="ARBA" id="ARBA00004648"/>
    </source>
</evidence>
<organism evidence="28 29">
    <name type="scientific">Ceutorhynchus assimilis</name>
    <name type="common">cabbage seed weevil</name>
    <dbReference type="NCBI Taxonomy" id="467358"/>
    <lineage>
        <taxon>Eukaryota</taxon>
        <taxon>Metazoa</taxon>
        <taxon>Ecdysozoa</taxon>
        <taxon>Arthropoda</taxon>
        <taxon>Hexapoda</taxon>
        <taxon>Insecta</taxon>
        <taxon>Pterygota</taxon>
        <taxon>Neoptera</taxon>
        <taxon>Endopterygota</taxon>
        <taxon>Coleoptera</taxon>
        <taxon>Polyphaga</taxon>
        <taxon>Cucujiformia</taxon>
        <taxon>Curculionidae</taxon>
        <taxon>Ceutorhynchinae</taxon>
        <taxon>Ceutorhynchus</taxon>
    </lineage>
</organism>
<dbReference type="Gene3D" id="3.90.550.10">
    <property type="entry name" value="Spore Coat Polysaccharide Biosynthesis Protein SpsA, Chain A"/>
    <property type="match status" value="1"/>
</dbReference>
<keyword evidence="29" id="KW-1185">Reference proteome</keyword>
<dbReference type="Gene3D" id="3.30.70.330">
    <property type="match status" value="1"/>
</dbReference>
<comment type="cofactor">
    <cofactor evidence="1">
        <name>Mn(2+)</name>
        <dbReference type="ChEBI" id="CHEBI:29035"/>
    </cofactor>
</comment>
<feature type="domain" description="RNA recognition motif" evidence="27">
    <location>
        <begin position="222"/>
        <end position="301"/>
    </location>
</feature>
<keyword evidence="14" id="KW-0862">Zinc</keyword>
<keyword evidence="13" id="KW-0256">Endoplasmic reticulum</keyword>
<feature type="compositionally biased region" description="Basic and acidic residues" evidence="25">
    <location>
        <begin position="343"/>
        <end position="367"/>
    </location>
</feature>
<dbReference type="FunFam" id="3.90.550.10:FF:000035">
    <property type="entry name" value="Putative Exostosin-2"/>
    <property type="match status" value="1"/>
</dbReference>
<keyword evidence="21" id="KW-0325">Glycoprotein</keyword>
<evidence type="ECO:0000256" key="17">
    <source>
        <dbReference type="ARBA" id="ARBA00022989"/>
    </source>
</evidence>
<dbReference type="InterPro" id="IPR003954">
    <property type="entry name" value="RRM_euk-type"/>
</dbReference>